<dbReference type="EMBL" id="JACHMN010000002">
    <property type="protein sequence ID" value="MBB5868059.1"/>
    <property type="molecule type" value="Genomic_DNA"/>
</dbReference>
<organism evidence="1 2">
    <name type="scientific">Allocatelliglobosispora scoriae</name>
    <dbReference type="NCBI Taxonomy" id="643052"/>
    <lineage>
        <taxon>Bacteria</taxon>
        <taxon>Bacillati</taxon>
        <taxon>Actinomycetota</taxon>
        <taxon>Actinomycetes</taxon>
        <taxon>Micromonosporales</taxon>
        <taxon>Micromonosporaceae</taxon>
        <taxon>Allocatelliglobosispora</taxon>
    </lineage>
</organism>
<proteinExistence type="predicted"/>
<dbReference type="RefSeq" id="WP_184833710.1">
    <property type="nucleotide sequence ID" value="NZ_JACHMN010000002.1"/>
</dbReference>
<dbReference type="AlphaFoldDB" id="A0A841BLI3"/>
<name>A0A841BLI3_9ACTN</name>
<sequence>MTTECESGLSWVPDACTLPTAEQPLRLAEFDELFAMVEQVDRIGSSRLRLALAGSASLVGAVRDLAERENACCSFFHFTITKPQPGRVLFDIDVPPTQADLLDALARRVASPGVRR</sequence>
<gene>
    <name evidence="1" type="ORF">F4553_001438</name>
</gene>
<protein>
    <recommendedName>
        <fullName evidence="3">Arsenate reductase</fullName>
    </recommendedName>
</protein>
<reference evidence="1 2" key="1">
    <citation type="submission" date="2020-08" db="EMBL/GenBank/DDBJ databases">
        <title>Sequencing the genomes of 1000 actinobacteria strains.</title>
        <authorList>
            <person name="Klenk H.-P."/>
        </authorList>
    </citation>
    <scope>NUCLEOTIDE SEQUENCE [LARGE SCALE GENOMIC DNA]</scope>
    <source>
        <strain evidence="1 2">DSM 45362</strain>
    </source>
</reference>
<keyword evidence="2" id="KW-1185">Reference proteome</keyword>
<dbReference type="Proteomes" id="UP000587527">
    <property type="component" value="Unassembled WGS sequence"/>
</dbReference>
<evidence type="ECO:0000313" key="2">
    <source>
        <dbReference type="Proteomes" id="UP000587527"/>
    </source>
</evidence>
<evidence type="ECO:0008006" key="3">
    <source>
        <dbReference type="Google" id="ProtNLM"/>
    </source>
</evidence>
<comment type="caution">
    <text evidence="1">The sequence shown here is derived from an EMBL/GenBank/DDBJ whole genome shotgun (WGS) entry which is preliminary data.</text>
</comment>
<evidence type="ECO:0000313" key="1">
    <source>
        <dbReference type="EMBL" id="MBB5868059.1"/>
    </source>
</evidence>
<accession>A0A841BLI3</accession>